<sequence>MRFSDFGEKCGVFPVLAGKCIFPVLAGKFCFPVLAGKFVFPVLAGKFCFPVLAEKLHFSSFGGKVRFSGFGGNIFTQMDHLGEQTNRAIVIGIGGEHMEARRMKIPSIAMIN</sequence>
<protein>
    <submittedName>
        <fullName evidence="1">Uncharacterized protein</fullName>
    </submittedName>
</protein>
<dbReference type="AlphaFoldDB" id="A0A0D3A9L7"/>
<dbReference type="HOGENOM" id="CLU_2149322_0_0_1"/>
<name>A0A0D3A9L7_BRAOL</name>
<evidence type="ECO:0000313" key="2">
    <source>
        <dbReference type="Proteomes" id="UP000032141"/>
    </source>
</evidence>
<accession>A0A0D3A9L7</accession>
<dbReference type="Gramene" id="Bo1g082440.1">
    <property type="protein sequence ID" value="Bo1g082440.1"/>
    <property type="gene ID" value="Bo1g082440"/>
</dbReference>
<evidence type="ECO:0000313" key="1">
    <source>
        <dbReference type="EnsemblPlants" id="Bo1g082440.1"/>
    </source>
</evidence>
<dbReference type="EnsemblPlants" id="Bo1g082440.1">
    <property type="protein sequence ID" value="Bo1g082440.1"/>
    <property type="gene ID" value="Bo1g082440"/>
</dbReference>
<organism evidence="1 2">
    <name type="scientific">Brassica oleracea var. oleracea</name>
    <dbReference type="NCBI Taxonomy" id="109376"/>
    <lineage>
        <taxon>Eukaryota</taxon>
        <taxon>Viridiplantae</taxon>
        <taxon>Streptophyta</taxon>
        <taxon>Embryophyta</taxon>
        <taxon>Tracheophyta</taxon>
        <taxon>Spermatophyta</taxon>
        <taxon>Magnoliopsida</taxon>
        <taxon>eudicotyledons</taxon>
        <taxon>Gunneridae</taxon>
        <taxon>Pentapetalae</taxon>
        <taxon>rosids</taxon>
        <taxon>malvids</taxon>
        <taxon>Brassicales</taxon>
        <taxon>Brassicaceae</taxon>
        <taxon>Brassiceae</taxon>
        <taxon>Brassica</taxon>
    </lineage>
</organism>
<reference evidence="1 2" key="1">
    <citation type="journal article" date="2014" name="Genome Biol.">
        <title>Transcriptome and methylome profiling reveals relics of genome dominance in the mesopolyploid Brassica oleracea.</title>
        <authorList>
            <person name="Parkin I.A."/>
            <person name="Koh C."/>
            <person name="Tang H."/>
            <person name="Robinson S.J."/>
            <person name="Kagale S."/>
            <person name="Clarke W.E."/>
            <person name="Town C.D."/>
            <person name="Nixon J."/>
            <person name="Krishnakumar V."/>
            <person name="Bidwell S.L."/>
            <person name="Denoeud F."/>
            <person name="Belcram H."/>
            <person name="Links M.G."/>
            <person name="Just J."/>
            <person name="Clarke C."/>
            <person name="Bender T."/>
            <person name="Huebert T."/>
            <person name="Mason A.S."/>
            <person name="Pires J.C."/>
            <person name="Barker G."/>
            <person name="Moore J."/>
            <person name="Walley P.G."/>
            <person name="Manoli S."/>
            <person name="Batley J."/>
            <person name="Edwards D."/>
            <person name="Nelson M.N."/>
            <person name="Wang X."/>
            <person name="Paterson A.H."/>
            <person name="King G."/>
            <person name="Bancroft I."/>
            <person name="Chalhoub B."/>
            <person name="Sharpe A.G."/>
        </authorList>
    </citation>
    <scope>NUCLEOTIDE SEQUENCE</scope>
    <source>
        <strain evidence="1 2">cv. TO1000</strain>
    </source>
</reference>
<dbReference type="Proteomes" id="UP000032141">
    <property type="component" value="Chromosome C1"/>
</dbReference>
<proteinExistence type="predicted"/>
<reference evidence="1" key="2">
    <citation type="submission" date="2015-03" db="UniProtKB">
        <authorList>
            <consortium name="EnsemblPlants"/>
        </authorList>
    </citation>
    <scope>IDENTIFICATION</scope>
</reference>
<keyword evidence="2" id="KW-1185">Reference proteome</keyword>